<name>A0A934U2A6_9FIRM</name>
<keyword evidence="1" id="KW-0749">Sporulation</keyword>
<proteinExistence type="predicted"/>
<comment type="catalytic activity">
    <reaction evidence="1">
        <text>ATP + H2O = ADP + phosphate + H(+)</text>
        <dbReference type="Rhea" id="RHEA:13065"/>
        <dbReference type="ChEBI" id="CHEBI:15377"/>
        <dbReference type="ChEBI" id="CHEBI:15378"/>
        <dbReference type="ChEBI" id="CHEBI:30616"/>
        <dbReference type="ChEBI" id="CHEBI:43474"/>
        <dbReference type="ChEBI" id="CHEBI:456216"/>
    </reaction>
</comment>
<dbReference type="RefSeq" id="WP_186832874.1">
    <property type="nucleotide sequence ID" value="NZ_JAEQMG010000048.1"/>
</dbReference>
<dbReference type="GO" id="GO:0030435">
    <property type="term" value="P:sporulation resulting in formation of a cellular spore"/>
    <property type="evidence" value="ECO:0007669"/>
    <property type="project" value="UniProtKB-KW"/>
</dbReference>
<keyword evidence="1" id="KW-0547">Nucleotide-binding</keyword>
<dbReference type="Gene3D" id="3.40.50.300">
    <property type="entry name" value="P-loop containing nucleotide triphosphate hydrolases"/>
    <property type="match status" value="1"/>
</dbReference>
<dbReference type="GO" id="GO:0016887">
    <property type="term" value="F:ATP hydrolysis activity"/>
    <property type="evidence" value="ECO:0007669"/>
    <property type="project" value="InterPro"/>
</dbReference>
<feature type="domain" description="Sporulation stage IV protein A C-terminal" evidence="4">
    <location>
        <begin position="417"/>
        <end position="492"/>
    </location>
</feature>
<protein>
    <recommendedName>
        <fullName evidence="1">Stage IV sporulation protein A</fullName>
        <ecNumber evidence="1">3.6.1.-</ecNumber>
    </recommendedName>
    <alternativeName>
        <fullName evidence="1">Coat morphogenetic protein SpoIVA</fullName>
    </alternativeName>
</protein>
<dbReference type="SUPFAM" id="SSF52540">
    <property type="entry name" value="P-loop containing nucleoside triphosphate hydrolases"/>
    <property type="match status" value="1"/>
</dbReference>
<dbReference type="InterPro" id="IPR014201">
    <property type="entry name" value="Spore_IV_A"/>
</dbReference>
<keyword evidence="1" id="KW-0067">ATP-binding</keyword>
<feature type="domain" description="Stage IV sporulation protein A ATPase" evidence="2">
    <location>
        <begin position="1"/>
        <end position="237"/>
    </location>
</feature>
<accession>A0A934U2A6</accession>
<dbReference type="InterPro" id="IPR046840">
    <property type="entry name" value="SpoIVA_C"/>
</dbReference>
<comment type="function">
    <text evidence="1">ATPase. Has a role at an early stage in the morphogenesis of the spore coat.</text>
</comment>
<reference evidence="5" key="1">
    <citation type="submission" date="2021-01" db="EMBL/GenBank/DDBJ databases">
        <title>Genome public.</title>
        <authorList>
            <person name="Liu C."/>
            <person name="Sun Q."/>
        </authorList>
    </citation>
    <scope>NUCLEOTIDE SEQUENCE</scope>
    <source>
        <strain evidence="5">M6</strain>
    </source>
</reference>
<dbReference type="GO" id="GO:0005524">
    <property type="term" value="F:ATP binding"/>
    <property type="evidence" value="ECO:0007669"/>
    <property type="project" value="UniProtKB-KW"/>
</dbReference>
<dbReference type="InterPro" id="IPR046841">
    <property type="entry name" value="SpoIVA_middle"/>
</dbReference>
<dbReference type="AlphaFoldDB" id="A0A934U2A6"/>
<comment type="subcellular location">
    <subcellularLocation>
        <location evidence="1">Cytoplasm</location>
    </subcellularLocation>
</comment>
<keyword evidence="6" id="KW-1185">Reference proteome</keyword>
<evidence type="ECO:0000259" key="3">
    <source>
        <dbReference type="Pfam" id="PF20438"/>
    </source>
</evidence>
<dbReference type="Pfam" id="PF09547">
    <property type="entry name" value="SpoIVA_ATPase"/>
    <property type="match status" value="1"/>
</dbReference>
<dbReference type="InterPro" id="IPR046842">
    <property type="entry name" value="SpoIVA_ATPase"/>
</dbReference>
<dbReference type="PIRSF" id="PIRSF007466">
    <property type="entry name" value="SpoIVA"/>
    <property type="match status" value="1"/>
</dbReference>
<comment type="caution">
    <text evidence="5">The sequence shown here is derived from an EMBL/GenBank/DDBJ whole genome shotgun (WGS) entry which is preliminary data.</text>
</comment>
<sequence length="492" mass="54601">MEERSIYKDIENRTGGNIYIGVVGPVRTGKSTFIKRFMDTLVLPRIKDENLRERALDELPQSAAGRTIMTTEPKFVPENAVPITLEDNARLSVRMIDCVGYIVESAMGYIEDDGERMVHTPWSDQEMPFRQAAELGTKKVITDHSTIGVMVTTDGSIGDIAREDYVSAEERVAAELTAADKPFIILLNTTAPESASSSALAATLSQKYGAPTVPVDCAMMDETAVKAILATLLFEFPIREIHVDMPEWLRGLSRDNWLRADVFGSIRETAKGITKIREVQDAVQGLSDNENIDSAELCSMDLGTGRADIAVRLQPELFYRILTEKSGIDIRNERELMECICELANAKSNYDRIGKAYEDVLESGYGIVMPTMEELSLEEPEIVRQSGKYGIRLKASAPSVHMMRVRTTAEVTPIVGSEQQSEELVTYLLKEFEESPAKIWDSNIFGKSVSDLVGEGLNNKLCRMPEKARLKIGETVEKIINDGCNGLICIIL</sequence>
<dbReference type="NCBIfam" id="TIGR02836">
    <property type="entry name" value="spore_IV_A"/>
    <property type="match status" value="1"/>
</dbReference>
<dbReference type="Pfam" id="PF20439">
    <property type="entry name" value="SpoIVA_C"/>
    <property type="match status" value="1"/>
</dbReference>
<evidence type="ECO:0000313" key="6">
    <source>
        <dbReference type="Proteomes" id="UP000633365"/>
    </source>
</evidence>
<evidence type="ECO:0000313" key="5">
    <source>
        <dbReference type="EMBL" id="MBK6088124.1"/>
    </source>
</evidence>
<dbReference type="EMBL" id="JAEQMG010000048">
    <property type="protein sequence ID" value="MBK6088124.1"/>
    <property type="molecule type" value="Genomic_DNA"/>
</dbReference>
<dbReference type="InterPro" id="IPR027417">
    <property type="entry name" value="P-loop_NTPase"/>
</dbReference>
<gene>
    <name evidence="5" type="primary">spoIVA</name>
    <name evidence="5" type="ORF">JKK62_05565</name>
</gene>
<dbReference type="Pfam" id="PF20438">
    <property type="entry name" value="SpoIVA_middle"/>
    <property type="match status" value="1"/>
</dbReference>
<dbReference type="Proteomes" id="UP000633365">
    <property type="component" value="Unassembled WGS sequence"/>
</dbReference>
<evidence type="ECO:0000256" key="1">
    <source>
        <dbReference type="PIRNR" id="PIRNR007466"/>
    </source>
</evidence>
<evidence type="ECO:0000259" key="4">
    <source>
        <dbReference type="Pfam" id="PF20439"/>
    </source>
</evidence>
<evidence type="ECO:0000259" key="2">
    <source>
        <dbReference type="Pfam" id="PF09547"/>
    </source>
</evidence>
<dbReference type="GO" id="GO:0005737">
    <property type="term" value="C:cytoplasm"/>
    <property type="evidence" value="ECO:0007669"/>
    <property type="project" value="UniProtKB-SubCell"/>
</dbReference>
<dbReference type="EC" id="3.6.1.-" evidence="1"/>
<feature type="domain" description="Stage IV sporulation protein A middle" evidence="3">
    <location>
        <begin position="238"/>
        <end position="416"/>
    </location>
</feature>
<organism evidence="5 6">
    <name type="scientific">Ruminococcus difficilis</name>
    <dbReference type="NCBI Taxonomy" id="2763069"/>
    <lineage>
        <taxon>Bacteria</taxon>
        <taxon>Bacillati</taxon>
        <taxon>Bacillota</taxon>
        <taxon>Clostridia</taxon>
        <taxon>Eubacteriales</taxon>
        <taxon>Oscillospiraceae</taxon>
        <taxon>Ruminococcus</taxon>
    </lineage>
</organism>
<keyword evidence="1" id="KW-0963">Cytoplasm</keyword>
<keyword evidence="1" id="KW-0378">Hydrolase</keyword>